<reference evidence="1 2" key="1">
    <citation type="submission" date="2024-04" db="EMBL/GenBank/DDBJ databases">
        <title>Tritrichomonas musculus Genome.</title>
        <authorList>
            <person name="Alves-Ferreira E."/>
            <person name="Grigg M."/>
            <person name="Lorenzi H."/>
            <person name="Galac M."/>
        </authorList>
    </citation>
    <scope>NUCLEOTIDE SEQUENCE [LARGE SCALE GENOMIC DNA]</scope>
    <source>
        <strain evidence="1 2">EAF2021</strain>
    </source>
</reference>
<organism evidence="1 2">
    <name type="scientific">Tritrichomonas musculus</name>
    <dbReference type="NCBI Taxonomy" id="1915356"/>
    <lineage>
        <taxon>Eukaryota</taxon>
        <taxon>Metamonada</taxon>
        <taxon>Parabasalia</taxon>
        <taxon>Tritrichomonadida</taxon>
        <taxon>Tritrichomonadidae</taxon>
        <taxon>Tritrichomonas</taxon>
    </lineage>
</organism>
<sequence>MDANRRNKTLEKLEDLNINIPSNLEIPYLQEKSEIRQLEDIAHRAIALYCIATYADSLLQGNCTRDESLEFAEKFIKRYDASQYFTEKEKEFIDLKSPTQEEIGKFCWKWESLYALLYCLGFIEDIGLPTQPCMVPLCSKAFVRNRTTEAFLKVSNLRSKDEILDFGDLVYCCNHAENKSYFESGVLGGWQDVANWIIIKEGNSIEWDNL</sequence>
<dbReference type="Pfam" id="PF14094">
    <property type="entry name" value="DUF4272"/>
    <property type="match status" value="1"/>
</dbReference>
<name>A0ABR2GXW9_9EUKA</name>
<dbReference type="InterPro" id="IPR025368">
    <property type="entry name" value="DUF4272"/>
</dbReference>
<protein>
    <recommendedName>
        <fullName evidence="3">DUF4272 domain-containing protein</fullName>
    </recommendedName>
</protein>
<proteinExistence type="predicted"/>
<gene>
    <name evidence="1" type="ORF">M9Y10_032760</name>
</gene>
<dbReference type="EMBL" id="JAPFFF010000054">
    <property type="protein sequence ID" value="KAK8838721.1"/>
    <property type="molecule type" value="Genomic_DNA"/>
</dbReference>
<evidence type="ECO:0000313" key="2">
    <source>
        <dbReference type="Proteomes" id="UP001470230"/>
    </source>
</evidence>
<accession>A0ABR2GXW9</accession>
<evidence type="ECO:0000313" key="1">
    <source>
        <dbReference type="EMBL" id="KAK8838721.1"/>
    </source>
</evidence>
<dbReference type="Proteomes" id="UP001470230">
    <property type="component" value="Unassembled WGS sequence"/>
</dbReference>
<evidence type="ECO:0008006" key="3">
    <source>
        <dbReference type="Google" id="ProtNLM"/>
    </source>
</evidence>
<comment type="caution">
    <text evidence="1">The sequence shown here is derived from an EMBL/GenBank/DDBJ whole genome shotgun (WGS) entry which is preliminary data.</text>
</comment>
<keyword evidence="2" id="KW-1185">Reference proteome</keyword>